<evidence type="ECO:0000313" key="1">
    <source>
        <dbReference type="EMBL" id="RLL97467.1"/>
    </source>
</evidence>
<name>A0A3R7LYY7_9EURO</name>
<sequence length="323" mass="36409">MAIETTNNQSAQTGKIPLPVLDMKEFKSENDLAELVIEKLKVAGVCVLRNSASPEEVRKITHEMTPYLKDRWDFFAFEDRFTMSPGLLTLSETYSQYLDRHVVWQKVCNYFLTHTYGPYWAGENQYTTRTNPQISFSTGLRLGPGTSVQHLHRDDAGHHGWNQAAKEHTVGRDVTVGLFTACTKATRANGTTKVLPGSHLWDYSIAPPASDSNELVDVVMDPGDCYLMLGGVYHGHGANTTEEYRLITTTTCTTSLHSQRENQFLAHDVEKVRALPLRIQRLMGYNISESYSGYVHLKDPLRVIGSEDAKYNDAPCHVFEQVY</sequence>
<gene>
    <name evidence="1" type="ORF">CFD26_105481</name>
</gene>
<dbReference type="STRING" id="1245748.A0A3R7LYY7"/>
<reference evidence="1 2" key="1">
    <citation type="submission" date="2018-08" db="EMBL/GenBank/DDBJ databases">
        <title>Draft genome sequences of two Aspergillus turcosus clinical strains isolated from bronchoalveolar lavage fluid: one azole-susceptible and the other azole-resistant.</title>
        <authorList>
            <person name="Parent-Michaud M."/>
            <person name="Dufresne P.J."/>
            <person name="Fournier E."/>
            <person name="Martineau C."/>
            <person name="Moreira S."/>
            <person name="Perkins V."/>
            <person name="De Repentigny L."/>
            <person name="Dufresne S.F."/>
        </authorList>
    </citation>
    <scope>NUCLEOTIDE SEQUENCE [LARGE SCALE GENOMIC DNA]</scope>
    <source>
        <strain evidence="1">HMR AF 1038</strain>
    </source>
</reference>
<keyword evidence="2" id="KW-1185">Reference proteome</keyword>
<dbReference type="EMBL" id="NIDN02000077">
    <property type="protein sequence ID" value="RLL97467.1"/>
    <property type="molecule type" value="Genomic_DNA"/>
</dbReference>
<dbReference type="Pfam" id="PF05721">
    <property type="entry name" value="PhyH"/>
    <property type="match status" value="1"/>
</dbReference>
<dbReference type="Proteomes" id="UP000215289">
    <property type="component" value="Unassembled WGS sequence"/>
</dbReference>
<dbReference type="InterPro" id="IPR008775">
    <property type="entry name" value="Phytyl_CoA_dOase-like"/>
</dbReference>
<dbReference type="AlphaFoldDB" id="A0A3R7LYY7"/>
<dbReference type="OrthoDB" id="445007at2759"/>
<dbReference type="SUPFAM" id="SSF51197">
    <property type="entry name" value="Clavaminate synthase-like"/>
    <property type="match status" value="1"/>
</dbReference>
<proteinExistence type="predicted"/>
<protein>
    <submittedName>
        <fullName evidence="1">Uncharacterized protein</fullName>
    </submittedName>
</protein>
<evidence type="ECO:0000313" key="2">
    <source>
        <dbReference type="Proteomes" id="UP000215289"/>
    </source>
</evidence>
<dbReference type="Gene3D" id="2.60.120.620">
    <property type="entry name" value="q2cbj1_9rhob like domain"/>
    <property type="match status" value="1"/>
</dbReference>
<comment type="caution">
    <text evidence="1">The sequence shown here is derived from an EMBL/GenBank/DDBJ whole genome shotgun (WGS) entry which is preliminary data.</text>
</comment>
<organism evidence="1 2">
    <name type="scientific">Aspergillus turcosus</name>
    <dbReference type="NCBI Taxonomy" id="1245748"/>
    <lineage>
        <taxon>Eukaryota</taxon>
        <taxon>Fungi</taxon>
        <taxon>Dikarya</taxon>
        <taxon>Ascomycota</taxon>
        <taxon>Pezizomycotina</taxon>
        <taxon>Eurotiomycetes</taxon>
        <taxon>Eurotiomycetidae</taxon>
        <taxon>Eurotiales</taxon>
        <taxon>Aspergillaceae</taxon>
        <taxon>Aspergillus</taxon>
        <taxon>Aspergillus subgen. Fumigati</taxon>
    </lineage>
</organism>
<accession>A0A3R7LYY7</accession>